<dbReference type="SUPFAM" id="SSF56112">
    <property type="entry name" value="Protein kinase-like (PK-like)"/>
    <property type="match status" value="1"/>
</dbReference>
<keyword evidence="5" id="KW-0418">Kinase</keyword>
<dbReference type="InterPro" id="IPR017441">
    <property type="entry name" value="Protein_kinase_ATP_BS"/>
</dbReference>
<evidence type="ECO:0000259" key="12">
    <source>
        <dbReference type="PROSITE" id="PS50011"/>
    </source>
</evidence>
<dbReference type="CDD" id="cd06616">
    <property type="entry name" value="PKc_MKK4"/>
    <property type="match status" value="1"/>
</dbReference>
<evidence type="ECO:0000256" key="2">
    <source>
        <dbReference type="ARBA" id="ARBA00022553"/>
    </source>
</evidence>
<evidence type="ECO:0000256" key="3">
    <source>
        <dbReference type="ARBA" id="ARBA00022679"/>
    </source>
</evidence>
<dbReference type="EC" id="2.7.12.2" evidence="9"/>
<dbReference type="FunFam" id="1.10.510.10:FF:000090">
    <property type="entry name" value="Dual specificity mitogen-activated protein kinase kinase 4"/>
    <property type="match status" value="1"/>
</dbReference>
<evidence type="ECO:0000256" key="8">
    <source>
        <dbReference type="ARBA" id="ARBA00038035"/>
    </source>
</evidence>
<keyword evidence="1" id="KW-0723">Serine/threonine-protein kinase</keyword>
<dbReference type="PROSITE" id="PS50011">
    <property type="entry name" value="PROTEIN_KINASE_DOM"/>
    <property type="match status" value="1"/>
</dbReference>
<organism evidence="13 14">
    <name type="scientific">Halocaridina rubra</name>
    <name type="common">Hawaiian red shrimp</name>
    <dbReference type="NCBI Taxonomy" id="373956"/>
    <lineage>
        <taxon>Eukaryota</taxon>
        <taxon>Metazoa</taxon>
        <taxon>Ecdysozoa</taxon>
        <taxon>Arthropoda</taxon>
        <taxon>Crustacea</taxon>
        <taxon>Multicrustacea</taxon>
        <taxon>Malacostraca</taxon>
        <taxon>Eumalacostraca</taxon>
        <taxon>Eucarida</taxon>
        <taxon>Decapoda</taxon>
        <taxon>Pleocyemata</taxon>
        <taxon>Caridea</taxon>
        <taxon>Atyoidea</taxon>
        <taxon>Atyidae</taxon>
        <taxon>Halocaridina</taxon>
    </lineage>
</organism>
<dbReference type="AlphaFoldDB" id="A0AAN8XJU3"/>
<dbReference type="GO" id="GO:0005524">
    <property type="term" value="F:ATP binding"/>
    <property type="evidence" value="ECO:0007669"/>
    <property type="project" value="UniProtKB-UniRule"/>
</dbReference>
<dbReference type="GO" id="GO:0004674">
    <property type="term" value="F:protein serine/threonine kinase activity"/>
    <property type="evidence" value="ECO:0007669"/>
    <property type="project" value="UniProtKB-KW"/>
</dbReference>
<dbReference type="Pfam" id="PF00069">
    <property type="entry name" value="Pkinase"/>
    <property type="match status" value="1"/>
</dbReference>
<dbReference type="InterPro" id="IPR000719">
    <property type="entry name" value="Prot_kinase_dom"/>
</dbReference>
<evidence type="ECO:0000256" key="11">
    <source>
        <dbReference type="SAM" id="MobiDB-lite"/>
    </source>
</evidence>
<feature type="compositionally biased region" description="Polar residues" evidence="11">
    <location>
        <begin position="164"/>
        <end position="179"/>
    </location>
</feature>
<gene>
    <name evidence="13" type="primary">Mkk4</name>
    <name evidence="13" type="ORF">SK128_006485</name>
</gene>
<dbReference type="Gene3D" id="1.10.510.10">
    <property type="entry name" value="Transferase(Phosphotransferase) domain 1"/>
    <property type="match status" value="1"/>
</dbReference>
<keyword evidence="7" id="KW-0829">Tyrosine-protein kinase</keyword>
<keyword evidence="6 10" id="KW-0067">ATP-binding</keyword>
<keyword evidence="4 10" id="KW-0547">Nucleotide-binding</keyword>
<dbReference type="InterPro" id="IPR008271">
    <property type="entry name" value="Ser/Thr_kinase_AS"/>
</dbReference>
<keyword evidence="14" id="KW-1185">Reference proteome</keyword>
<evidence type="ECO:0000256" key="6">
    <source>
        <dbReference type="ARBA" id="ARBA00022840"/>
    </source>
</evidence>
<proteinExistence type="inferred from homology"/>
<keyword evidence="3 13" id="KW-0808">Transferase</keyword>
<accession>A0AAN8XJU3</accession>
<evidence type="ECO:0000313" key="14">
    <source>
        <dbReference type="Proteomes" id="UP001381693"/>
    </source>
</evidence>
<evidence type="ECO:0000256" key="5">
    <source>
        <dbReference type="ARBA" id="ARBA00022777"/>
    </source>
</evidence>
<dbReference type="GO" id="GO:0033554">
    <property type="term" value="P:cellular response to stress"/>
    <property type="evidence" value="ECO:0007669"/>
    <property type="project" value="UniProtKB-ARBA"/>
</dbReference>
<sequence>MADQQQPPNRPGMINMSSGRRSNLRLAFPGQGKQNNDPVSGYPPSQMNPPPASPPLPPPRSSSNNSLDWSGKPPRVLSTNAHCKLPFVMISRPPNASSNSASVTLSTHNGQTSASMPNSNCRGIRNSSPSRPQNYSPARPQSLSPARPLQNHTPARPRNLSLGCHQNSASGDSQNLNMSVPQNVMPGGQQNLREQKKKHLVLHLPPPHHSQHLRHGLHHEGLRERSHKSLQKVPVAPQLNRDRLTRGIYQNMQSSSGKLKISPELQVEFTADDLRDLGEIGRGGFGTVNKMVHRKSNTIMAVKRIRSTVDEKEQKQLLMDLEVVMRSNDCPCIVQFYGAIFKEGDCWICMELMDTSLDKFYKFIYERLHERLPENILGKITVATLTALNYLKEKLKIIHRDVKPSNILLDKRGNIKLCDFGISGQLVDSIAKTRDAGCRPYMAPERIDPARAKGYDVRSDVWSLGITLMELATGSFPYPKWNSVFEQLTQVVQGEPPRLSPNENGNTFSEEFVDFVNTCLIKDESSRPKYKQLLEHDFVVRSKADPMDVAEYVCDVLDKMANNGRAMYTYDSYNC</sequence>
<dbReference type="EMBL" id="JAXCGZ010000619">
    <property type="protein sequence ID" value="KAK7085737.1"/>
    <property type="molecule type" value="Genomic_DNA"/>
</dbReference>
<dbReference type="GO" id="GO:0004713">
    <property type="term" value="F:protein tyrosine kinase activity"/>
    <property type="evidence" value="ECO:0007669"/>
    <property type="project" value="UniProtKB-KW"/>
</dbReference>
<dbReference type="PROSITE" id="PS00108">
    <property type="entry name" value="PROTEIN_KINASE_ST"/>
    <property type="match status" value="1"/>
</dbReference>
<name>A0AAN8XJU3_HALRR</name>
<dbReference type="InterPro" id="IPR011009">
    <property type="entry name" value="Kinase-like_dom_sf"/>
</dbReference>
<dbReference type="GO" id="GO:0008545">
    <property type="term" value="F:JUN kinase kinase activity"/>
    <property type="evidence" value="ECO:0007669"/>
    <property type="project" value="TreeGrafter"/>
</dbReference>
<feature type="binding site" evidence="10">
    <location>
        <position position="303"/>
    </location>
    <ligand>
        <name>ATP</name>
        <dbReference type="ChEBI" id="CHEBI:30616"/>
    </ligand>
</feature>
<feature type="domain" description="Protein kinase" evidence="12">
    <location>
        <begin position="274"/>
        <end position="539"/>
    </location>
</feature>
<dbReference type="GO" id="GO:0005829">
    <property type="term" value="C:cytosol"/>
    <property type="evidence" value="ECO:0007669"/>
    <property type="project" value="UniProtKB-ARBA"/>
</dbReference>
<dbReference type="FunFam" id="3.30.200.20:FF:000126">
    <property type="entry name" value="Dual specificity mitogen-activated protein kinase kinase 4"/>
    <property type="match status" value="1"/>
</dbReference>
<dbReference type="SMART" id="SM00220">
    <property type="entry name" value="S_TKc"/>
    <property type="match status" value="1"/>
</dbReference>
<feature type="region of interest" description="Disordered" evidence="11">
    <location>
        <begin position="95"/>
        <end position="179"/>
    </location>
</feature>
<dbReference type="PANTHER" id="PTHR48013">
    <property type="entry name" value="DUAL SPECIFICITY MITOGEN-ACTIVATED PROTEIN KINASE KINASE 5-RELATED"/>
    <property type="match status" value="1"/>
</dbReference>
<reference evidence="13 14" key="1">
    <citation type="submission" date="2023-11" db="EMBL/GenBank/DDBJ databases">
        <title>Halocaridina rubra genome assembly.</title>
        <authorList>
            <person name="Smith C."/>
        </authorList>
    </citation>
    <scope>NUCLEOTIDE SEQUENCE [LARGE SCALE GENOMIC DNA]</scope>
    <source>
        <strain evidence="13">EP-1</strain>
        <tissue evidence="13">Whole</tissue>
    </source>
</reference>
<keyword evidence="2" id="KW-0597">Phosphoprotein</keyword>
<feature type="region of interest" description="Disordered" evidence="11">
    <location>
        <begin position="1"/>
        <end position="77"/>
    </location>
</feature>
<evidence type="ECO:0000256" key="10">
    <source>
        <dbReference type="PROSITE-ProRule" id="PRU10141"/>
    </source>
</evidence>
<protein>
    <recommendedName>
        <fullName evidence="9">mitogen-activated protein kinase kinase</fullName>
        <ecNumber evidence="9">2.7.12.2</ecNumber>
    </recommendedName>
</protein>
<evidence type="ECO:0000256" key="1">
    <source>
        <dbReference type="ARBA" id="ARBA00022527"/>
    </source>
</evidence>
<evidence type="ECO:0000256" key="9">
    <source>
        <dbReference type="ARBA" id="ARBA00038999"/>
    </source>
</evidence>
<dbReference type="Proteomes" id="UP001381693">
    <property type="component" value="Unassembled WGS sequence"/>
</dbReference>
<dbReference type="PANTHER" id="PTHR48013:SF15">
    <property type="entry name" value="DUAL SPECIFICITY MITOGEN-ACTIVATED PROTEIN KINASE KINASE 4"/>
    <property type="match status" value="1"/>
</dbReference>
<feature type="compositionally biased region" description="Polar residues" evidence="11">
    <location>
        <begin position="103"/>
        <end position="144"/>
    </location>
</feature>
<comment type="similarity">
    <text evidence="8">Belongs to the protein kinase superfamily. STE Ser/Thr protein kinase family. MAP kinase kinase subfamily.</text>
</comment>
<evidence type="ECO:0000256" key="4">
    <source>
        <dbReference type="ARBA" id="ARBA00022741"/>
    </source>
</evidence>
<evidence type="ECO:0000313" key="13">
    <source>
        <dbReference type="EMBL" id="KAK7085737.1"/>
    </source>
</evidence>
<comment type="caution">
    <text evidence="13">The sequence shown here is derived from an EMBL/GenBank/DDBJ whole genome shotgun (WGS) entry which is preliminary data.</text>
</comment>
<dbReference type="Gene3D" id="3.30.200.20">
    <property type="entry name" value="Phosphorylase Kinase, domain 1"/>
    <property type="match status" value="1"/>
</dbReference>
<dbReference type="PROSITE" id="PS00107">
    <property type="entry name" value="PROTEIN_KINASE_ATP"/>
    <property type="match status" value="1"/>
</dbReference>
<feature type="compositionally biased region" description="Pro residues" evidence="11">
    <location>
        <begin position="46"/>
        <end position="60"/>
    </location>
</feature>
<evidence type="ECO:0000256" key="7">
    <source>
        <dbReference type="ARBA" id="ARBA00023137"/>
    </source>
</evidence>